<feature type="binding site" evidence="6">
    <location>
        <position position="84"/>
    </location>
    <ligand>
        <name>S-adenosyl-L-methionine</name>
        <dbReference type="ChEBI" id="CHEBI:59789"/>
    </ligand>
</feature>
<evidence type="ECO:0000256" key="5">
    <source>
        <dbReference type="ARBA" id="ARBA00022691"/>
    </source>
</evidence>
<comment type="caution">
    <text evidence="6">Lacks conserved residue(s) required for the propagation of feature annotation.</text>
</comment>
<dbReference type="OrthoDB" id="9808773at2"/>
<feature type="binding site" evidence="6">
    <location>
        <begin position="135"/>
        <end position="136"/>
    </location>
    <ligand>
        <name>S-adenosyl-L-methionine</name>
        <dbReference type="ChEBI" id="CHEBI:59789"/>
    </ligand>
</feature>
<name>A0A194AC27_9BACT</name>
<proteinExistence type="inferred from homology"/>
<sequence>MSLSLSQDAVMDLALDCGRNLSVQQAGLVTTYLQLLEKWNRKMNLVGPRDWQTMLTTLVIDSWNLGDFLGDLDLGDDDRILDLGAGAGLPGIPLRIFWGKGDYVLVEPRHKRAMFMQTAIRTMALARTRVASCRVENLPPNDLPARLVLSRAFCPWRRFLDIAGPLLQEDGVCLVMANTPEPTQIPTGWELKRATSYPVGTDQRSFWMFAR</sequence>
<dbReference type="STRING" id="1592317.DPF_0397"/>
<reference evidence="8" key="1">
    <citation type="submission" date="2016-06" db="EMBL/GenBank/DDBJ databases">
        <title>Draft genome sequence of Desulfoplanes formicivorans strain Pf12B.</title>
        <authorList>
            <person name="Watanabe M."/>
            <person name="Kojima H."/>
            <person name="Fukui M."/>
        </authorList>
    </citation>
    <scope>NUCLEOTIDE SEQUENCE [LARGE SCALE GENOMIC DNA]</scope>
    <source>
        <strain evidence="8">Pf12B</strain>
    </source>
</reference>
<keyword evidence="4 6" id="KW-0808">Transferase</keyword>
<keyword evidence="1 6" id="KW-0963">Cytoplasm</keyword>
<comment type="similarity">
    <text evidence="6">Belongs to the methyltransferase superfamily. RNA methyltransferase RsmG family.</text>
</comment>
<gene>
    <name evidence="6" type="primary">rsmG</name>
    <name evidence="7" type="ORF">DPF_0397</name>
</gene>
<dbReference type="RefSeq" id="WP_069857207.1">
    <property type="nucleotide sequence ID" value="NZ_BDFE01000006.1"/>
</dbReference>
<organism evidence="7 8">
    <name type="scientific">Desulfoplanes formicivorans</name>
    <dbReference type="NCBI Taxonomy" id="1592317"/>
    <lineage>
        <taxon>Bacteria</taxon>
        <taxon>Pseudomonadati</taxon>
        <taxon>Thermodesulfobacteriota</taxon>
        <taxon>Desulfovibrionia</taxon>
        <taxon>Desulfovibrionales</taxon>
        <taxon>Desulfoplanaceae</taxon>
        <taxon>Desulfoplanes</taxon>
    </lineage>
</organism>
<feature type="binding site" evidence="6">
    <location>
        <position position="151"/>
    </location>
    <ligand>
        <name>S-adenosyl-L-methionine</name>
        <dbReference type="ChEBI" id="CHEBI:59789"/>
    </ligand>
</feature>
<dbReference type="Gene3D" id="3.40.50.150">
    <property type="entry name" value="Vaccinia Virus protein VP39"/>
    <property type="match status" value="1"/>
</dbReference>
<dbReference type="EMBL" id="BDFE01000006">
    <property type="protein sequence ID" value="GAU07702.1"/>
    <property type="molecule type" value="Genomic_DNA"/>
</dbReference>
<dbReference type="PANTHER" id="PTHR31760:SF0">
    <property type="entry name" value="S-ADENOSYL-L-METHIONINE-DEPENDENT METHYLTRANSFERASES SUPERFAMILY PROTEIN"/>
    <property type="match status" value="1"/>
</dbReference>
<dbReference type="HAMAP" id="MF_00074">
    <property type="entry name" value="16SrRNA_methyltr_G"/>
    <property type="match status" value="1"/>
</dbReference>
<comment type="caution">
    <text evidence="7">The sequence shown here is derived from an EMBL/GenBank/DDBJ whole genome shotgun (WGS) entry which is preliminary data.</text>
</comment>
<dbReference type="PANTHER" id="PTHR31760">
    <property type="entry name" value="S-ADENOSYL-L-METHIONINE-DEPENDENT METHYLTRANSFERASES SUPERFAMILY PROTEIN"/>
    <property type="match status" value="1"/>
</dbReference>
<dbReference type="Proteomes" id="UP000095200">
    <property type="component" value="Unassembled WGS sequence"/>
</dbReference>
<dbReference type="InterPro" id="IPR029063">
    <property type="entry name" value="SAM-dependent_MTases_sf"/>
</dbReference>
<keyword evidence="5 6" id="KW-0949">S-adenosyl-L-methionine</keyword>
<dbReference type="Pfam" id="PF02527">
    <property type="entry name" value="GidB"/>
    <property type="match status" value="1"/>
</dbReference>
<evidence type="ECO:0000256" key="3">
    <source>
        <dbReference type="ARBA" id="ARBA00022603"/>
    </source>
</evidence>
<evidence type="ECO:0000313" key="8">
    <source>
        <dbReference type="Proteomes" id="UP000095200"/>
    </source>
</evidence>
<dbReference type="SUPFAM" id="SSF53335">
    <property type="entry name" value="S-adenosyl-L-methionine-dependent methyltransferases"/>
    <property type="match status" value="1"/>
</dbReference>
<dbReference type="InterPro" id="IPR003682">
    <property type="entry name" value="rRNA_ssu_MeTfrase_G"/>
</dbReference>
<evidence type="ECO:0000256" key="1">
    <source>
        <dbReference type="ARBA" id="ARBA00022490"/>
    </source>
</evidence>
<dbReference type="GO" id="GO:0070043">
    <property type="term" value="F:rRNA (guanine-N7-)-methyltransferase activity"/>
    <property type="evidence" value="ECO:0007669"/>
    <property type="project" value="UniProtKB-UniRule"/>
</dbReference>
<comment type="subcellular location">
    <subcellularLocation>
        <location evidence="6">Cytoplasm</location>
    </subcellularLocation>
</comment>
<protein>
    <recommendedName>
        <fullName evidence="6">Ribosomal RNA small subunit methyltransferase G</fullName>
        <ecNumber evidence="6">2.1.1.-</ecNumber>
    </recommendedName>
    <alternativeName>
        <fullName evidence="6">16S rRNA 7-methylguanosine methyltransferase</fullName>
        <shortName evidence="6">16S rRNA m7G methyltransferase</shortName>
    </alternativeName>
</protein>
<comment type="function">
    <text evidence="6">Specifically methylates the N7 position of a guanine in 16S rRNA.</text>
</comment>
<evidence type="ECO:0000313" key="7">
    <source>
        <dbReference type="EMBL" id="GAU07702.1"/>
    </source>
</evidence>
<evidence type="ECO:0000256" key="4">
    <source>
        <dbReference type="ARBA" id="ARBA00022679"/>
    </source>
</evidence>
<accession>A0A194AC27</accession>
<dbReference type="GO" id="GO:0005829">
    <property type="term" value="C:cytosol"/>
    <property type="evidence" value="ECO:0007669"/>
    <property type="project" value="TreeGrafter"/>
</dbReference>
<keyword evidence="2 6" id="KW-0698">rRNA processing</keyword>
<keyword evidence="8" id="KW-1185">Reference proteome</keyword>
<dbReference type="AlphaFoldDB" id="A0A194AC27"/>
<dbReference type="EC" id="2.1.1.-" evidence="6"/>
<evidence type="ECO:0000256" key="2">
    <source>
        <dbReference type="ARBA" id="ARBA00022552"/>
    </source>
</evidence>
<feature type="binding site" evidence="6">
    <location>
        <position position="89"/>
    </location>
    <ligand>
        <name>S-adenosyl-L-methionine</name>
        <dbReference type="ChEBI" id="CHEBI:59789"/>
    </ligand>
</feature>
<evidence type="ECO:0000256" key="6">
    <source>
        <dbReference type="HAMAP-Rule" id="MF_00074"/>
    </source>
</evidence>
<keyword evidence="3 6" id="KW-0489">Methyltransferase</keyword>